<evidence type="ECO:0000313" key="3">
    <source>
        <dbReference type="Proteomes" id="UP000321798"/>
    </source>
</evidence>
<evidence type="ECO:0000256" key="1">
    <source>
        <dbReference type="SAM" id="MobiDB-lite"/>
    </source>
</evidence>
<dbReference type="AlphaFoldDB" id="A0A512PE28"/>
<feature type="compositionally biased region" description="Low complexity" evidence="1">
    <location>
        <begin position="36"/>
        <end position="53"/>
    </location>
</feature>
<dbReference type="Proteomes" id="UP000321798">
    <property type="component" value="Unassembled WGS sequence"/>
</dbReference>
<protein>
    <submittedName>
        <fullName evidence="2">Uncharacterized protein</fullName>
    </submittedName>
</protein>
<accession>A0A512PE28</accession>
<proteinExistence type="predicted"/>
<dbReference type="EMBL" id="BKAL01000007">
    <property type="protein sequence ID" value="GEP69416.1"/>
    <property type="molecule type" value="Genomic_DNA"/>
</dbReference>
<evidence type="ECO:0000313" key="2">
    <source>
        <dbReference type="EMBL" id="GEP69416.1"/>
    </source>
</evidence>
<dbReference type="RefSeq" id="WP_146953173.1">
    <property type="nucleotide sequence ID" value="NZ_BAABBJ010000007.1"/>
</dbReference>
<gene>
    <name evidence="2" type="ORF">CSO01_21310</name>
</gene>
<comment type="caution">
    <text evidence="2">The sequence shown here is derived from an EMBL/GenBank/DDBJ whole genome shotgun (WGS) entry which is preliminary data.</text>
</comment>
<keyword evidence="3" id="KW-1185">Reference proteome</keyword>
<reference evidence="2 3" key="1">
    <citation type="submission" date="2019-07" db="EMBL/GenBank/DDBJ databases">
        <title>Whole genome shotgun sequence of Cellulomonas soli NBRC 109434.</title>
        <authorList>
            <person name="Hosoyama A."/>
            <person name="Uohara A."/>
            <person name="Ohji S."/>
            <person name="Ichikawa N."/>
        </authorList>
    </citation>
    <scope>NUCLEOTIDE SEQUENCE [LARGE SCALE GENOMIC DNA]</scope>
    <source>
        <strain evidence="2 3">NBRC 109434</strain>
    </source>
</reference>
<feature type="region of interest" description="Disordered" evidence="1">
    <location>
        <begin position="12"/>
        <end position="64"/>
    </location>
</feature>
<name>A0A512PE28_9CELL</name>
<organism evidence="2 3">
    <name type="scientific">Cellulomonas soli</name>
    <dbReference type="NCBI Taxonomy" id="931535"/>
    <lineage>
        <taxon>Bacteria</taxon>
        <taxon>Bacillati</taxon>
        <taxon>Actinomycetota</taxon>
        <taxon>Actinomycetes</taxon>
        <taxon>Micrococcales</taxon>
        <taxon>Cellulomonadaceae</taxon>
        <taxon>Cellulomonas</taxon>
    </lineage>
</organism>
<sequence length="64" mass="6221">MNAAVLTTVLTGLSGLGPGRSEECAPGAAGHHADLPVAGYAPATAPAGAAPVGLRRVSDDGRRD</sequence>